<dbReference type="EMBL" id="LN794158">
    <property type="protein sequence ID" value="CEN55580.1"/>
    <property type="molecule type" value="Genomic_DNA"/>
</dbReference>
<evidence type="ECO:0000259" key="6">
    <source>
        <dbReference type="Pfam" id="PF03328"/>
    </source>
</evidence>
<proteinExistence type="predicted"/>
<dbReference type="RefSeq" id="WP_171816493.1">
    <property type="nucleotide sequence ID" value="NZ_LN794158.1"/>
</dbReference>
<dbReference type="KEGG" id="mbac:BN1209_0535"/>
<dbReference type="InterPro" id="IPR011206">
    <property type="entry name" value="Citrate_lyase_beta/mcl1/mcl2"/>
</dbReference>
<accession>A0A0B7IYJ7</accession>
<feature type="binding site" evidence="5">
    <location>
        <position position="154"/>
    </location>
    <ligand>
        <name>Mg(2+)</name>
        <dbReference type="ChEBI" id="CHEBI:18420"/>
    </ligand>
</feature>
<protein>
    <submittedName>
        <fullName evidence="7">(3S)-malyl-CoA thioesterase</fullName>
    </submittedName>
</protein>
<dbReference type="Proteomes" id="UP000056322">
    <property type="component" value="Chromosome 1"/>
</dbReference>
<dbReference type="Gene3D" id="3.20.20.60">
    <property type="entry name" value="Phosphoenolpyruvate-binding domains"/>
    <property type="match status" value="1"/>
</dbReference>
<name>A0A0B7IYJ7_9PROT</name>
<evidence type="ECO:0000313" key="8">
    <source>
        <dbReference type="Proteomes" id="UP000056322"/>
    </source>
</evidence>
<evidence type="ECO:0000256" key="4">
    <source>
        <dbReference type="PIRSR" id="PIRSR015582-1"/>
    </source>
</evidence>
<dbReference type="SUPFAM" id="SSF51621">
    <property type="entry name" value="Phosphoenolpyruvate/pyruvate domain"/>
    <property type="match status" value="1"/>
</dbReference>
<feature type="binding site" evidence="4">
    <location>
        <position position="127"/>
    </location>
    <ligand>
        <name>substrate</name>
    </ligand>
</feature>
<sequence length="293" mass="32186">MNGLFRPRRSMLYVPGCNTRYINKARSLIVDSVILDLGNPILIEAKEEARKNVVAAVKEGGFGSREVVVRVNDIDSPWGKDDIYAVANIGADAILFPNIESREDVLTVLDILKDAGNTTIPIMVMIESPLAVLHAEEIASASDRIACMVMATSDLLSHLRGRITLERLPLLTSLSMVQLAARAYGRSIVDGINTNLKDMHSFEYACRMGRDLGLDGKTLVHPFQLDYCNDAYTPKRAEVELAQEVITELEAANAAGRGTVVVEGRLIEKHQVEAAKRLLILSEMIQKLEAESA</sequence>
<keyword evidence="8" id="KW-1185">Reference proteome</keyword>
<evidence type="ECO:0000256" key="5">
    <source>
        <dbReference type="PIRSR" id="PIRSR015582-2"/>
    </source>
</evidence>
<keyword evidence="3 5" id="KW-0460">Magnesium</keyword>
<dbReference type="AlphaFoldDB" id="A0A0B7IYJ7"/>
<feature type="domain" description="HpcH/HpaI aldolase/citrate lyase" evidence="6">
    <location>
        <begin position="9"/>
        <end position="222"/>
    </location>
</feature>
<evidence type="ECO:0000256" key="1">
    <source>
        <dbReference type="ARBA" id="ARBA00001946"/>
    </source>
</evidence>
<feature type="binding site" evidence="5">
    <location>
        <position position="127"/>
    </location>
    <ligand>
        <name>Mg(2+)</name>
        <dbReference type="ChEBI" id="CHEBI:18420"/>
    </ligand>
</feature>
<dbReference type="PANTHER" id="PTHR32308">
    <property type="entry name" value="LYASE BETA SUBUNIT, PUTATIVE (AFU_ORTHOLOGUE AFUA_4G13030)-RELATED"/>
    <property type="match status" value="1"/>
</dbReference>
<dbReference type="InterPro" id="IPR005000">
    <property type="entry name" value="Aldolase/citrate-lyase_domain"/>
</dbReference>
<keyword evidence="2 5" id="KW-0479">Metal-binding</keyword>
<organism evidence="7 8">
    <name type="scientific">Candidatus Methylopumilus turicensis</name>
    <dbReference type="NCBI Taxonomy" id="1581680"/>
    <lineage>
        <taxon>Bacteria</taxon>
        <taxon>Pseudomonadati</taxon>
        <taxon>Pseudomonadota</taxon>
        <taxon>Betaproteobacteria</taxon>
        <taxon>Nitrosomonadales</taxon>
        <taxon>Methylophilaceae</taxon>
        <taxon>Candidatus Methylopumilus</taxon>
    </lineage>
</organism>
<evidence type="ECO:0000256" key="3">
    <source>
        <dbReference type="ARBA" id="ARBA00022842"/>
    </source>
</evidence>
<comment type="cofactor">
    <cofactor evidence="1">
        <name>Mg(2+)</name>
        <dbReference type="ChEBI" id="CHEBI:18420"/>
    </cofactor>
</comment>
<dbReference type="HOGENOM" id="CLU_044864_0_1_4"/>
<dbReference type="GO" id="GO:0006107">
    <property type="term" value="P:oxaloacetate metabolic process"/>
    <property type="evidence" value="ECO:0007669"/>
    <property type="project" value="TreeGrafter"/>
</dbReference>
<feature type="binding site" evidence="4">
    <location>
        <position position="70"/>
    </location>
    <ligand>
        <name>substrate</name>
    </ligand>
</feature>
<dbReference type="InterPro" id="IPR040442">
    <property type="entry name" value="Pyrv_kinase-like_dom_sf"/>
</dbReference>
<dbReference type="PANTHER" id="PTHR32308:SF10">
    <property type="entry name" value="CITRATE LYASE SUBUNIT BETA"/>
    <property type="match status" value="1"/>
</dbReference>
<dbReference type="GO" id="GO:0003824">
    <property type="term" value="F:catalytic activity"/>
    <property type="evidence" value="ECO:0007669"/>
    <property type="project" value="InterPro"/>
</dbReference>
<dbReference type="Pfam" id="PF03328">
    <property type="entry name" value="HpcH_HpaI"/>
    <property type="match status" value="1"/>
</dbReference>
<evidence type="ECO:0000313" key="7">
    <source>
        <dbReference type="EMBL" id="CEN55580.1"/>
    </source>
</evidence>
<evidence type="ECO:0000256" key="2">
    <source>
        <dbReference type="ARBA" id="ARBA00022723"/>
    </source>
</evidence>
<reference evidence="8" key="1">
    <citation type="submission" date="2014-12" db="EMBL/GenBank/DDBJ databases">
        <authorList>
            <person name="Salcher M.M."/>
        </authorList>
    </citation>
    <scope>NUCLEOTIDE SEQUENCE [LARGE SCALE GENOMIC DNA]</scope>
    <source>
        <strain evidence="8">MMS-10A-171</strain>
    </source>
</reference>
<gene>
    <name evidence="7" type="primary">mcl</name>
    <name evidence="7" type="ORF">BN1209_0535</name>
</gene>
<dbReference type="InterPro" id="IPR015813">
    <property type="entry name" value="Pyrv/PenolPyrv_kinase-like_dom"/>
</dbReference>
<dbReference type="GO" id="GO:0000287">
    <property type="term" value="F:magnesium ion binding"/>
    <property type="evidence" value="ECO:0007669"/>
    <property type="project" value="TreeGrafter"/>
</dbReference>
<dbReference type="PIRSF" id="PIRSF015582">
    <property type="entry name" value="Cit_lyase_B"/>
    <property type="match status" value="1"/>
</dbReference>
<dbReference type="STRING" id="1581680.BN1209_0535"/>